<name>A0A432Y306_9GAMM</name>
<evidence type="ECO:0008006" key="4">
    <source>
        <dbReference type="Google" id="ProtNLM"/>
    </source>
</evidence>
<feature type="transmembrane region" description="Helical" evidence="1">
    <location>
        <begin position="153"/>
        <end position="171"/>
    </location>
</feature>
<keyword evidence="3" id="KW-1185">Reference proteome</keyword>
<dbReference type="EMBL" id="PIPX01000001">
    <property type="protein sequence ID" value="RUO55350.1"/>
    <property type="molecule type" value="Genomic_DNA"/>
</dbReference>
<dbReference type="AlphaFoldDB" id="A0A432Y306"/>
<proteinExistence type="predicted"/>
<reference evidence="3" key="1">
    <citation type="journal article" date="2018" name="Front. Microbiol.">
        <title>Genome-Based Analysis Reveals the Taxonomy and Diversity of the Family Idiomarinaceae.</title>
        <authorList>
            <person name="Liu Y."/>
            <person name="Lai Q."/>
            <person name="Shao Z."/>
        </authorList>
    </citation>
    <scope>NUCLEOTIDE SEQUENCE [LARGE SCALE GENOMIC DNA]</scope>
    <source>
        <strain evidence="3">PO-M2</strain>
    </source>
</reference>
<gene>
    <name evidence="2" type="ORF">CWI70_00755</name>
</gene>
<organism evidence="2 3">
    <name type="scientific">Pseudidiomarina homiensis</name>
    <dbReference type="NCBI Taxonomy" id="364198"/>
    <lineage>
        <taxon>Bacteria</taxon>
        <taxon>Pseudomonadati</taxon>
        <taxon>Pseudomonadota</taxon>
        <taxon>Gammaproteobacteria</taxon>
        <taxon>Alteromonadales</taxon>
        <taxon>Idiomarinaceae</taxon>
        <taxon>Pseudidiomarina</taxon>
    </lineage>
</organism>
<evidence type="ECO:0000256" key="1">
    <source>
        <dbReference type="SAM" id="Phobius"/>
    </source>
</evidence>
<evidence type="ECO:0000313" key="3">
    <source>
        <dbReference type="Proteomes" id="UP000287649"/>
    </source>
</evidence>
<protein>
    <recommendedName>
        <fullName evidence="4">DUF2165 domain-containing protein</fullName>
    </recommendedName>
</protein>
<feature type="transmembrane region" description="Helical" evidence="1">
    <location>
        <begin position="74"/>
        <end position="97"/>
    </location>
</feature>
<sequence length="176" mass="19597">MVNRTNNNKEETNMVLKWLKILLTASLALLCLFYALQNIANLDAVYSVMAAVMGMENHNYYPATFAFAISQPTLIWLAAALVIAAELTAGLVFLVAVWKLIQVRNAPSKLFQAEKSWVLIGAGIALFVWFGFFQVIGGAFFQMWQTELGDASMRGAFIYLASVALVTWFVYQPEPT</sequence>
<accession>A0A432Y306</accession>
<dbReference type="Proteomes" id="UP000287649">
    <property type="component" value="Unassembled WGS sequence"/>
</dbReference>
<evidence type="ECO:0000313" key="2">
    <source>
        <dbReference type="EMBL" id="RUO55350.1"/>
    </source>
</evidence>
<dbReference type="Pfam" id="PF09933">
    <property type="entry name" value="DUF2165"/>
    <property type="match status" value="1"/>
</dbReference>
<feature type="transmembrane region" description="Helical" evidence="1">
    <location>
        <begin position="117"/>
        <end position="141"/>
    </location>
</feature>
<keyword evidence="1" id="KW-0472">Membrane</keyword>
<keyword evidence="1" id="KW-1133">Transmembrane helix</keyword>
<dbReference type="InterPro" id="IPR018681">
    <property type="entry name" value="DUF2165_transmembrane"/>
</dbReference>
<keyword evidence="1" id="KW-0812">Transmembrane</keyword>
<comment type="caution">
    <text evidence="2">The sequence shown here is derived from an EMBL/GenBank/DDBJ whole genome shotgun (WGS) entry which is preliminary data.</text>
</comment>